<evidence type="ECO:0000313" key="4">
    <source>
        <dbReference type="Proteomes" id="UP001556196"/>
    </source>
</evidence>
<dbReference type="Gene3D" id="1.20.140.90">
    <property type="entry name" value="Malonyl-CoA decarboxylase, oligemerization domain"/>
    <property type="match status" value="1"/>
</dbReference>
<name>A0ABV3QY70_9HYPH</name>
<comment type="caution">
    <text evidence="3">The sequence shown here is derived from an EMBL/GenBank/DDBJ whole genome shotgun (WGS) entry which is preliminary data.</text>
</comment>
<gene>
    <name evidence="3" type="ORF">ABUE31_08530</name>
</gene>
<dbReference type="InterPro" id="IPR038351">
    <property type="entry name" value="MCD_N_sf"/>
</dbReference>
<dbReference type="Gene3D" id="3.40.630.150">
    <property type="entry name" value="Malonyl-CoA decarboxylase, catalytic domain"/>
    <property type="match status" value="1"/>
</dbReference>
<evidence type="ECO:0000313" key="3">
    <source>
        <dbReference type="EMBL" id="MEW9806026.1"/>
    </source>
</evidence>
<evidence type="ECO:0000259" key="2">
    <source>
        <dbReference type="Pfam" id="PF17408"/>
    </source>
</evidence>
<dbReference type="EMBL" id="JBFOCI010000002">
    <property type="protein sequence ID" value="MEW9806026.1"/>
    <property type="molecule type" value="Genomic_DNA"/>
</dbReference>
<evidence type="ECO:0000259" key="1">
    <source>
        <dbReference type="Pfam" id="PF05292"/>
    </source>
</evidence>
<dbReference type="RefSeq" id="WP_367723103.1">
    <property type="nucleotide sequence ID" value="NZ_JBFOCH010000014.1"/>
</dbReference>
<reference evidence="3 4" key="1">
    <citation type="submission" date="2024-06" db="EMBL/GenBank/DDBJ databases">
        <authorList>
            <person name="Tuo L."/>
        </authorList>
    </citation>
    <scope>NUCLEOTIDE SEQUENCE [LARGE SCALE GENOMIC DNA]</scope>
    <source>
        <strain evidence="3 4">ZMM04-5</strain>
    </source>
</reference>
<protein>
    <submittedName>
        <fullName evidence="3">Malonyl-CoA decarboxylase</fullName>
    </submittedName>
</protein>
<dbReference type="InterPro" id="IPR035372">
    <property type="entry name" value="MCD_N"/>
</dbReference>
<dbReference type="Pfam" id="PF05292">
    <property type="entry name" value="MCD"/>
    <property type="match status" value="1"/>
</dbReference>
<sequence>MSFLGDMLAAITERGRSLTDFTALPQATTPAEQTAALCHNLLRSRGEAIALATAAEILRRYRKQDRAQRIGFFRMLLDEFGPDMEPLVAAARAFSTSPDERAAEALHRLSEPRRQDLFRMLNQSAHGTAELIRMRADLLDVLPDHPELEPVDKDFQHLFRSWFNRGFLELRRIDWDTPAAILERIIRYEAVHEIKDWDDLRRRIDPPDRRLYAFFHPRLRDEPLIFVEVALAREMAGSIDFILSPERKVLDAHEADTAVFYSISDCQPGLRGISFGNFLIKQVVEELRADLPQLKRFVTLSPAPLFARWLAQNMPPDIGEALQDADWWRDARKAASIEQSLTASAAWYLTGPRSAAGRLLDPVARFHLGNGARLERINWLANTGAAGMASSHGIMVNYLYRLGDIERNHETYASGQAVAASAPVRRLAATGARLLEVADTNGGTS</sequence>
<dbReference type="PANTHER" id="PTHR28641">
    <property type="match status" value="1"/>
</dbReference>
<dbReference type="InterPro" id="IPR007956">
    <property type="entry name" value="Malonyl_CoA_deC_C"/>
</dbReference>
<dbReference type="Proteomes" id="UP001556196">
    <property type="component" value="Unassembled WGS sequence"/>
</dbReference>
<organism evidence="3 4">
    <name type="scientific">Mesorhizobium marinum</name>
    <dbReference type="NCBI Taxonomy" id="3228790"/>
    <lineage>
        <taxon>Bacteria</taxon>
        <taxon>Pseudomonadati</taxon>
        <taxon>Pseudomonadota</taxon>
        <taxon>Alphaproteobacteria</taxon>
        <taxon>Hyphomicrobiales</taxon>
        <taxon>Phyllobacteriaceae</taxon>
        <taxon>Mesorhizobium</taxon>
    </lineage>
</organism>
<dbReference type="PANTHER" id="PTHR28641:SF1">
    <property type="entry name" value="MALONYL-COA DECARBOXYLASE, MITOCHONDRIAL"/>
    <property type="match status" value="1"/>
</dbReference>
<proteinExistence type="predicted"/>
<dbReference type="Pfam" id="PF17408">
    <property type="entry name" value="MCD_N"/>
    <property type="match status" value="1"/>
</dbReference>
<accession>A0ABV3QY70</accession>
<dbReference type="InterPro" id="IPR038917">
    <property type="entry name" value="Malonyl_CoA_deC"/>
</dbReference>
<keyword evidence="4" id="KW-1185">Reference proteome</keyword>
<feature type="domain" description="Malonyl-CoA decarboxylase C-terminal" evidence="1">
    <location>
        <begin position="166"/>
        <end position="400"/>
    </location>
</feature>
<dbReference type="InterPro" id="IPR042303">
    <property type="entry name" value="Malonyl_CoA_deC_C_sf"/>
</dbReference>
<feature type="domain" description="Malonyl-CoA decarboxylase N-terminal" evidence="2">
    <location>
        <begin position="80"/>
        <end position="163"/>
    </location>
</feature>